<name>A0A836HCP8_9TRYP</name>
<dbReference type="GO" id="GO:0005789">
    <property type="term" value="C:endoplasmic reticulum membrane"/>
    <property type="evidence" value="ECO:0007669"/>
    <property type="project" value="UniProtKB-SubCell"/>
</dbReference>
<comment type="pathway">
    <text evidence="2">Protein modification; protein glycosylation.</text>
</comment>
<evidence type="ECO:0000256" key="3">
    <source>
        <dbReference type="ARBA" id="ARBA00011964"/>
    </source>
</evidence>
<accession>A0A836HCP8</accession>
<proteinExistence type="predicted"/>
<sequence>MRWIEVAPVAETFFIIAVVALVPYTEIDWRAYIEEVKGFLDGELNYYNLKGCTGPLVYPGGFVWVYSVLYYLTKKGEDIELAQWIYCSVYIMTLTMVLRLYSRAGLTWRAMIPLFISKRIRSLYVLRLFNDCWAMLFLFAAISFIAGYPGGTGKRSRQWFLGCLCYTFAVSIKMNVLLFAPGLLYVMLRTLPLWRVGCCLLLFAAGQVAAGFPFLAYKAYLSKSFEIGRVFDQRWSVNYQFLDADLFTRPEFGQALLVVTAVSWVLLWRMRWAPRTYLTDTEVHLLHPAIADTRRPNTSPGRSATNEEGTEIDAEQEQAMCASTLLTLFESNLVGVIFSRSLHYQFYTWFFYTLPFILASRKCPRLLQVAIMSLIHQGFNSYPPTPRTSMLLQGGFALMFLVLIFFGRDALGASKKSSGSRLGGGRELKLKQAKVSDAALDGKKHVKMRKKTDAPSASNGGEASI</sequence>
<evidence type="ECO:0000256" key="2">
    <source>
        <dbReference type="ARBA" id="ARBA00004922"/>
    </source>
</evidence>
<evidence type="ECO:0000256" key="1">
    <source>
        <dbReference type="ARBA" id="ARBA00004477"/>
    </source>
</evidence>
<evidence type="ECO:0000256" key="9">
    <source>
        <dbReference type="ARBA" id="ARBA00023136"/>
    </source>
</evidence>
<dbReference type="InterPro" id="IPR007873">
    <property type="entry name" value="Glycosyltransferase_ALG3"/>
</dbReference>
<evidence type="ECO:0000256" key="6">
    <source>
        <dbReference type="ARBA" id="ARBA00022692"/>
    </source>
</evidence>
<feature type="transmembrane region" description="Helical" evidence="12">
    <location>
        <begin position="123"/>
        <end position="147"/>
    </location>
</feature>
<protein>
    <recommendedName>
        <fullName evidence="3">dolichyl-P-Man:Man5GlcNAc2-PP-dolichol alpha-1,3-mannosyltransferase</fullName>
        <ecNumber evidence="3">2.4.1.258</ecNumber>
    </recommendedName>
</protein>
<comment type="subcellular location">
    <subcellularLocation>
        <location evidence="1">Endoplasmic reticulum membrane</location>
        <topology evidence="1">Multi-pass membrane protein</topology>
    </subcellularLocation>
</comment>
<feature type="transmembrane region" description="Helical" evidence="12">
    <location>
        <begin position="193"/>
        <end position="216"/>
    </location>
</feature>
<feature type="transmembrane region" description="Helical" evidence="12">
    <location>
        <begin position="252"/>
        <end position="268"/>
    </location>
</feature>
<keyword evidence="9 12" id="KW-0472">Membrane</keyword>
<dbReference type="Proteomes" id="UP000674318">
    <property type="component" value="Unassembled WGS sequence"/>
</dbReference>
<dbReference type="PANTHER" id="PTHR12646:SF0">
    <property type="entry name" value="DOL-P-MAN:MAN(5)GLCNAC(2)-PP-DOL ALPHA-1,3-MANNOSYLTRANSFERASE"/>
    <property type="match status" value="1"/>
</dbReference>
<keyword evidence="7" id="KW-0256">Endoplasmic reticulum</keyword>
<comment type="caution">
    <text evidence="13">The sequence shown here is derived from an EMBL/GenBank/DDBJ whole genome shotgun (WGS) entry which is preliminary data.</text>
</comment>
<dbReference type="OrthoDB" id="20028at2759"/>
<evidence type="ECO:0000313" key="14">
    <source>
        <dbReference type="Proteomes" id="UP000674318"/>
    </source>
</evidence>
<evidence type="ECO:0000256" key="11">
    <source>
        <dbReference type="SAM" id="MobiDB-lite"/>
    </source>
</evidence>
<dbReference type="EMBL" id="JAFJZO010000036">
    <property type="protein sequence ID" value="KAG5490079.1"/>
    <property type="molecule type" value="Genomic_DNA"/>
</dbReference>
<dbReference type="GeneID" id="94286327"/>
<keyword evidence="5" id="KW-0808">Transferase</keyword>
<feature type="transmembrane region" description="Helical" evidence="12">
    <location>
        <begin position="159"/>
        <end position="186"/>
    </location>
</feature>
<gene>
    <name evidence="13" type="ORF">JKF63_00198</name>
</gene>
<keyword evidence="14" id="KW-1185">Reference proteome</keyword>
<dbReference type="KEGG" id="phet:94286327"/>
<dbReference type="Pfam" id="PF05208">
    <property type="entry name" value="ALG3"/>
    <property type="match status" value="1"/>
</dbReference>
<evidence type="ECO:0000256" key="10">
    <source>
        <dbReference type="ARBA" id="ARBA00049506"/>
    </source>
</evidence>
<reference evidence="13 14" key="1">
    <citation type="submission" date="2021-02" db="EMBL/GenBank/DDBJ databases">
        <title>Porcisia hertigi Genome sequencing and assembly.</title>
        <authorList>
            <person name="Almutairi H."/>
            <person name="Gatherer D."/>
        </authorList>
    </citation>
    <scope>NUCLEOTIDE SEQUENCE [LARGE SCALE GENOMIC DNA]</scope>
    <source>
        <strain evidence="13 14">C119</strain>
    </source>
</reference>
<dbReference type="PANTHER" id="PTHR12646">
    <property type="entry name" value="NOT56 - RELATED"/>
    <property type="match status" value="1"/>
</dbReference>
<organism evidence="13 14">
    <name type="scientific">Porcisia hertigi</name>
    <dbReference type="NCBI Taxonomy" id="2761500"/>
    <lineage>
        <taxon>Eukaryota</taxon>
        <taxon>Discoba</taxon>
        <taxon>Euglenozoa</taxon>
        <taxon>Kinetoplastea</taxon>
        <taxon>Metakinetoplastina</taxon>
        <taxon>Trypanosomatida</taxon>
        <taxon>Trypanosomatidae</taxon>
        <taxon>Leishmaniinae</taxon>
        <taxon>Porcisia</taxon>
    </lineage>
</organism>
<keyword evidence="4" id="KW-0328">Glycosyltransferase</keyword>
<feature type="compositionally biased region" description="Polar residues" evidence="11">
    <location>
        <begin position="455"/>
        <end position="465"/>
    </location>
</feature>
<feature type="transmembrane region" description="Helical" evidence="12">
    <location>
        <begin position="6"/>
        <end position="25"/>
    </location>
</feature>
<keyword evidence="8 12" id="KW-1133">Transmembrane helix</keyword>
<dbReference type="EC" id="2.4.1.258" evidence="3"/>
<dbReference type="AlphaFoldDB" id="A0A836HCP8"/>
<comment type="catalytic activity">
    <reaction evidence="10">
        <text>an alpha-D-Man-(1-&gt;2)-alpha-D-Man-(1-&gt;2)-alpha-D-Man-(1-&gt;3)-[alpha-D-Man-(1-&gt;6)]-beta-D-Man-(1-&gt;4)-beta-D-GlcNAc-(1-&gt;4)-alpha-D-GlcNAc-diphospho-di-trans,poly-cis-dolichol + a di-trans,poly-cis-dolichyl beta-D-mannosyl phosphate = an alpha-D-Man-(1-&gt;2)-alpha-D-Man-(1-&gt;2)-alpha-D-Man-(1-&gt;3)-[alpha-D-Man-(1-&gt;3)-alpha-D-Man-(1-&gt;6)]-beta-D-Man-(1-&gt;4)-beta-D-GlcNAc-(1-&gt;4)-alpha-D-GlcNAc-diphospho-di-trans,poly-cis-dolichol + a di-trans,poly-cis-dolichyl phosphate + H(+)</text>
        <dbReference type="Rhea" id="RHEA:29527"/>
        <dbReference type="Rhea" id="RHEA-COMP:19498"/>
        <dbReference type="Rhea" id="RHEA-COMP:19501"/>
        <dbReference type="Rhea" id="RHEA-COMP:19516"/>
        <dbReference type="Rhea" id="RHEA-COMP:19517"/>
        <dbReference type="ChEBI" id="CHEBI:15378"/>
        <dbReference type="ChEBI" id="CHEBI:57683"/>
        <dbReference type="ChEBI" id="CHEBI:58211"/>
        <dbReference type="ChEBI" id="CHEBI:132515"/>
        <dbReference type="ChEBI" id="CHEBI:132516"/>
        <dbReference type="EC" id="2.4.1.258"/>
    </reaction>
    <physiologicalReaction direction="left-to-right" evidence="10">
        <dbReference type="Rhea" id="RHEA:29528"/>
    </physiologicalReaction>
</comment>
<feature type="transmembrane region" description="Helical" evidence="12">
    <location>
        <begin position="81"/>
        <end position="102"/>
    </location>
</feature>
<feature type="region of interest" description="Disordered" evidence="11">
    <location>
        <begin position="434"/>
        <end position="465"/>
    </location>
</feature>
<evidence type="ECO:0000256" key="8">
    <source>
        <dbReference type="ARBA" id="ARBA00022989"/>
    </source>
</evidence>
<evidence type="ECO:0000313" key="13">
    <source>
        <dbReference type="EMBL" id="KAG5490079.1"/>
    </source>
</evidence>
<dbReference type="RefSeq" id="XP_067752407.1">
    <property type="nucleotide sequence ID" value="XM_067896250.1"/>
</dbReference>
<evidence type="ECO:0000256" key="5">
    <source>
        <dbReference type="ARBA" id="ARBA00022679"/>
    </source>
</evidence>
<evidence type="ECO:0000256" key="7">
    <source>
        <dbReference type="ARBA" id="ARBA00022824"/>
    </source>
</evidence>
<feature type="transmembrane region" description="Helical" evidence="12">
    <location>
        <begin position="46"/>
        <end position="69"/>
    </location>
</feature>
<feature type="transmembrane region" description="Helical" evidence="12">
    <location>
        <begin position="391"/>
        <end position="411"/>
    </location>
</feature>
<keyword evidence="6 12" id="KW-0812">Transmembrane</keyword>
<dbReference type="GO" id="GO:0052925">
    <property type="term" value="F:dol-P-Man:Man(5)GlcNAc(2)-PP-Dol alpha-1,3-mannosyltransferase activity"/>
    <property type="evidence" value="ECO:0007669"/>
    <property type="project" value="UniProtKB-EC"/>
</dbReference>
<evidence type="ECO:0000256" key="4">
    <source>
        <dbReference type="ARBA" id="ARBA00022676"/>
    </source>
</evidence>
<evidence type="ECO:0000256" key="12">
    <source>
        <dbReference type="SAM" id="Phobius"/>
    </source>
</evidence>